<reference evidence="1 2" key="1">
    <citation type="submission" date="2018-09" db="EMBL/GenBank/DDBJ databases">
        <title>Genomic Encyclopedia of Archaeal and Bacterial Type Strains, Phase II (KMG-II): from individual species to whole genera.</title>
        <authorList>
            <person name="Goeker M."/>
        </authorList>
    </citation>
    <scope>NUCLEOTIDE SEQUENCE [LARGE SCALE GENOMIC DNA]</scope>
    <source>
        <strain evidence="1 2">DSM 16505</strain>
    </source>
</reference>
<comment type="caution">
    <text evidence="1">The sequence shown here is derived from an EMBL/GenBank/DDBJ whole genome shotgun (WGS) entry which is preliminary data.</text>
</comment>
<gene>
    <name evidence="1" type="ORF">C8N26_0283</name>
</gene>
<dbReference type="AlphaFoldDB" id="A0A420E4F0"/>
<name>A0A420E4F0_9FLAO</name>
<evidence type="ECO:0008006" key="3">
    <source>
        <dbReference type="Google" id="ProtNLM"/>
    </source>
</evidence>
<protein>
    <recommendedName>
        <fullName evidence="3">DUF4836 family protein</fullName>
    </recommendedName>
</protein>
<accession>A0A420E4F0</accession>
<evidence type="ECO:0000313" key="2">
    <source>
        <dbReference type="Proteomes" id="UP000285780"/>
    </source>
</evidence>
<organism evidence="1 2">
    <name type="scientific">Tenacibaculum lutimaris</name>
    <dbReference type="NCBI Taxonomy" id="285258"/>
    <lineage>
        <taxon>Bacteria</taxon>
        <taxon>Pseudomonadati</taxon>
        <taxon>Bacteroidota</taxon>
        <taxon>Flavobacteriia</taxon>
        <taxon>Flavobacteriales</taxon>
        <taxon>Flavobacteriaceae</taxon>
        <taxon>Tenacibaculum</taxon>
    </lineage>
</organism>
<dbReference type="Proteomes" id="UP000285780">
    <property type="component" value="Unassembled WGS sequence"/>
</dbReference>
<evidence type="ECO:0000313" key="1">
    <source>
        <dbReference type="EMBL" id="RKF04889.1"/>
    </source>
</evidence>
<keyword evidence="2" id="KW-1185">Reference proteome</keyword>
<dbReference type="EMBL" id="RAQM01000006">
    <property type="protein sequence ID" value="RKF04889.1"/>
    <property type="molecule type" value="Genomic_DNA"/>
</dbReference>
<sequence length="442" mass="50788">MIKKIAYTFLIVCCIIVTVGFFRYNPTVIYAEKVPVSAETVIYINLREIEYNILTSFLKYPFSQLDFKKQSAAKKEEQRSLLDEIEIPSSVFLYTNQQEFKGFLISSKISVKNNFAEVLKEKGFKEEKSDGVIIYDKQQITCVVSDKEAQVIYKVNKNDKVSHELIKALNKRDYFSEDAEIFAKSKKHKSPITFTTAKGDFFKVLVDKGQLNIDGQLNEANDIFLPFKTGFDTNGIAIISGKLNTKKLTKILPENTSEKFRKFTTLSLDSIAAKWNGTMDFQLSSFVEKSDTIITYEYDDDFNKVAKKEIQNSITPNIIFNLEGEGLCEYLYKKEVIKQVGGNEVLTLIPLFTTYSFCDKDKLQISSQKQPVLNEMKKLEDKFYFSFNVAQYQAKDRGIYSFKNKYLDKVEVLQLSVANNNQLKGTIKLNNTSKNFFLQVLN</sequence>
<dbReference type="RefSeq" id="WP_120185711.1">
    <property type="nucleotide sequence ID" value="NZ_RAQM01000006.1"/>
</dbReference>
<proteinExistence type="predicted"/>